<feature type="domain" description="DUF1990" evidence="1">
    <location>
        <begin position="112"/>
        <end position="196"/>
    </location>
</feature>
<protein>
    <submittedName>
        <fullName evidence="2">DUF1990 family protein</fullName>
    </submittedName>
</protein>
<dbReference type="Pfam" id="PF09348">
    <property type="entry name" value="DUF1990"/>
    <property type="match status" value="1"/>
</dbReference>
<gene>
    <name evidence="2" type="ORF">E1161_00090</name>
</gene>
<sequence>MAADLSPTRIAPIAVRSAFGLALVSWRYLWLTTPLHRQEEPGDESDLPVDVPEDQLDGRCQQLCDGAGPLFHRHFSVVIEEPDLGAPELMAMVRRDFNRALPNEVATFDRPQTKQNPLQPGEDCVVRMPGPWNGPVRVIAREDTSFRFATLRGHLEAGQIEFRAAPAGNAIVFEIETWARPGNRLVHLLYTRLRLAKEIQLNLWVRFCLQVAKMAGGRPRNGVRIHTRELVHHFPAPADASPSTTPG</sequence>
<dbReference type="AlphaFoldDB" id="A0A4R4UVU2"/>
<reference evidence="2 3" key="1">
    <citation type="submission" date="2019-03" db="EMBL/GenBank/DDBJ databases">
        <title>Draft genome sequences of novel Actinobacteria.</title>
        <authorList>
            <person name="Sahin N."/>
            <person name="Ay H."/>
            <person name="Saygin H."/>
        </authorList>
    </citation>
    <scope>NUCLEOTIDE SEQUENCE [LARGE SCALE GENOMIC DNA]</scope>
    <source>
        <strain evidence="2 3">16K404</strain>
    </source>
</reference>
<keyword evidence="3" id="KW-1185">Reference proteome</keyword>
<dbReference type="OrthoDB" id="4193407at2"/>
<proteinExistence type="predicted"/>
<dbReference type="EMBL" id="SMKV01000001">
    <property type="protein sequence ID" value="TDC96678.1"/>
    <property type="molecule type" value="Genomic_DNA"/>
</dbReference>
<dbReference type="Proteomes" id="UP000294744">
    <property type="component" value="Unassembled WGS sequence"/>
</dbReference>
<name>A0A4R4UVU2_9PSEU</name>
<evidence type="ECO:0000313" key="3">
    <source>
        <dbReference type="Proteomes" id="UP000294744"/>
    </source>
</evidence>
<accession>A0A4R4UVU2</accession>
<evidence type="ECO:0000313" key="2">
    <source>
        <dbReference type="EMBL" id="TDC96678.1"/>
    </source>
</evidence>
<dbReference type="RefSeq" id="WP_132618210.1">
    <property type="nucleotide sequence ID" value="NZ_SMKV01000001.1"/>
</dbReference>
<organism evidence="2 3">
    <name type="scientific">Saccharopolyspora aridisoli</name>
    <dbReference type="NCBI Taxonomy" id="2530385"/>
    <lineage>
        <taxon>Bacteria</taxon>
        <taxon>Bacillati</taxon>
        <taxon>Actinomycetota</taxon>
        <taxon>Actinomycetes</taxon>
        <taxon>Pseudonocardiales</taxon>
        <taxon>Pseudonocardiaceae</taxon>
        <taxon>Saccharopolyspora</taxon>
    </lineage>
</organism>
<dbReference type="InterPro" id="IPR018960">
    <property type="entry name" value="DUF1990"/>
</dbReference>
<comment type="caution">
    <text evidence="2">The sequence shown here is derived from an EMBL/GenBank/DDBJ whole genome shotgun (WGS) entry which is preliminary data.</text>
</comment>
<evidence type="ECO:0000259" key="1">
    <source>
        <dbReference type="Pfam" id="PF09348"/>
    </source>
</evidence>